<proteinExistence type="predicted"/>
<organism evidence="3 4">
    <name type="scientific">Plasmodium vivax India VII</name>
    <dbReference type="NCBI Taxonomy" id="1077284"/>
    <lineage>
        <taxon>Eukaryota</taxon>
        <taxon>Sar</taxon>
        <taxon>Alveolata</taxon>
        <taxon>Apicomplexa</taxon>
        <taxon>Aconoidasida</taxon>
        <taxon>Haemosporida</taxon>
        <taxon>Plasmodiidae</taxon>
        <taxon>Plasmodium</taxon>
        <taxon>Plasmodium (Plasmodium)</taxon>
    </lineage>
</organism>
<keyword evidence="1" id="KW-0732">Signal</keyword>
<dbReference type="Pfam" id="PF09717">
    <property type="entry name" value="CPW_WPC"/>
    <property type="match status" value="2"/>
</dbReference>
<dbReference type="AlphaFoldDB" id="A0A0J9S9B9"/>
<dbReference type="InterPro" id="IPR006387">
    <property type="entry name" value="CPW_WPC_dom"/>
</dbReference>
<dbReference type="SMART" id="SM01099">
    <property type="entry name" value="CPW_WPC"/>
    <property type="match status" value="2"/>
</dbReference>
<dbReference type="NCBIfam" id="TIGR01492">
    <property type="entry name" value="CPW_WPC"/>
    <property type="match status" value="2"/>
</dbReference>
<protein>
    <recommendedName>
        <fullName evidence="2">CPW-WPC domain-containing protein</fullName>
    </recommendedName>
</protein>
<reference evidence="3 4" key="1">
    <citation type="submission" date="2011-08" db="EMBL/GenBank/DDBJ databases">
        <title>The Genome Sequence of Plasmodium vivax India VII.</title>
        <authorList>
            <consortium name="The Broad Institute Genome Sequencing Platform"/>
            <consortium name="The Broad Institute Genome Sequencing Center for Infectious Disease"/>
            <person name="Neafsey D."/>
            <person name="Carlton J."/>
            <person name="Barnwell J."/>
            <person name="Collins W."/>
            <person name="Escalante A."/>
            <person name="Mullikin J."/>
            <person name="Saul A."/>
            <person name="Guigo R."/>
            <person name="Camara F."/>
            <person name="Young S.K."/>
            <person name="Zeng Q."/>
            <person name="Gargeya S."/>
            <person name="Fitzgerald M."/>
            <person name="Haas B."/>
            <person name="Abouelleil A."/>
            <person name="Alvarado L."/>
            <person name="Arachchi H.M."/>
            <person name="Berlin A."/>
            <person name="Brown A."/>
            <person name="Chapman S.B."/>
            <person name="Chen Z."/>
            <person name="Dunbar C."/>
            <person name="Freedman E."/>
            <person name="Gearin G."/>
            <person name="Gellesch M."/>
            <person name="Goldberg J."/>
            <person name="Griggs A."/>
            <person name="Gujja S."/>
            <person name="Heiman D."/>
            <person name="Howarth C."/>
            <person name="Larson L."/>
            <person name="Lui A."/>
            <person name="MacDonald P.J.P."/>
            <person name="Montmayeur A."/>
            <person name="Murphy C."/>
            <person name="Neiman D."/>
            <person name="Pearson M."/>
            <person name="Priest M."/>
            <person name="Roberts A."/>
            <person name="Saif S."/>
            <person name="Shea T."/>
            <person name="Shenoy N."/>
            <person name="Sisk P."/>
            <person name="Stolte C."/>
            <person name="Sykes S."/>
            <person name="Wortman J."/>
            <person name="Nusbaum C."/>
            <person name="Birren B."/>
        </authorList>
    </citation>
    <scope>NUCLEOTIDE SEQUENCE [LARGE SCALE GENOMIC DNA]</scope>
    <source>
        <strain evidence="3 4">India VII</strain>
    </source>
</reference>
<evidence type="ECO:0000259" key="2">
    <source>
        <dbReference type="SMART" id="SM01099"/>
    </source>
</evidence>
<dbReference type="EMBL" id="KQ234366">
    <property type="protein sequence ID" value="KMZ78557.1"/>
    <property type="molecule type" value="Genomic_DNA"/>
</dbReference>
<dbReference type="Proteomes" id="UP000053562">
    <property type="component" value="Unassembled WGS sequence"/>
</dbReference>
<evidence type="ECO:0000313" key="3">
    <source>
        <dbReference type="EMBL" id="KMZ78557.1"/>
    </source>
</evidence>
<feature type="domain" description="CPW-WPC" evidence="2">
    <location>
        <begin position="33"/>
        <end position="92"/>
    </location>
</feature>
<evidence type="ECO:0000256" key="1">
    <source>
        <dbReference type="SAM" id="SignalP"/>
    </source>
</evidence>
<evidence type="ECO:0000313" key="4">
    <source>
        <dbReference type="Proteomes" id="UP000053562"/>
    </source>
</evidence>
<sequence length="207" mass="23226">MDPFLGKMLRGVLLLLLSLSALRGGLSKDAWTCRKDYARPCAEGWHQVNASQECVAPLSYRGPCPRFLQMESKATQKRLLEGECRISWPCLDQCERNYSLQCPEQWAPEDEKTCRPLAIYEGTCLPPHDFSKMTDPQKKIWSNKCETDWPCMVRHASLCAAWGMPLCGSPPSTLSSACFSPISKASCKKDYSRGCPQVIPGWMSLRG</sequence>
<feature type="signal peptide" evidence="1">
    <location>
        <begin position="1"/>
        <end position="27"/>
    </location>
</feature>
<dbReference type="OrthoDB" id="368872at2759"/>
<gene>
    <name evidence="3" type="ORF">PVIIG_01334</name>
</gene>
<feature type="chain" id="PRO_5005322167" description="CPW-WPC domain-containing protein" evidence="1">
    <location>
        <begin position="28"/>
        <end position="207"/>
    </location>
</feature>
<name>A0A0J9S9B9_PLAVI</name>
<feature type="domain" description="CPW-WPC" evidence="2">
    <location>
        <begin position="94"/>
        <end position="153"/>
    </location>
</feature>
<accession>A0A0J9S9B9</accession>